<keyword evidence="1" id="KW-0472">Membrane</keyword>
<organism evidence="2 3">
    <name type="scientific">Halogeometricum borinquense</name>
    <dbReference type="NCBI Taxonomy" id="60847"/>
    <lineage>
        <taxon>Archaea</taxon>
        <taxon>Methanobacteriati</taxon>
        <taxon>Methanobacteriota</taxon>
        <taxon>Stenosarchaea group</taxon>
        <taxon>Halobacteria</taxon>
        <taxon>Halobacteriales</taxon>
        <taxon>Haloferacaceae</taxon>
        <taxon>Halogeometricum</taxon>
    </lineage>
</organism>
<accession>A0A482THC8</accession>
<evidence type="ECO:0000313" key="3">
    <source>
        <dbReference type="Proteomes" id="UP000294028"/>
    </source>
</evidence>
<dbReference type="RefSeq" id="WP_129783789.1">
    <property type="nucleotide sequence ID" value="NZ_RZHH01000002.1"/>
</dbReference>
<feature type="transmembrane region" description="Helical" evidence="1">
    <location>
        <begin position="74"/>
        <end position="95"/>
    </location>
</feature>
<comment type="caution">
    <text evidence="2">The sequence shown here is derived from an EMBL/GenBank/DDBJ whole genome shotgun (WGS) entry which is preliminary data.</text>
</comment>
<reference evidence="2 3" key="1">
    <citation type="submission" date="2018-12" db="EMBL/GenBank/DDBJ databases">
        <title>Genome analysis provides insights into bioremediation potentialities of Halogeometricum borinquense strain N11.</title>
        <authorList>
            <person name="Najjari A."/>
            <person name="Youssef N."/>
            <person name="Fhoula I."/>
            <person name="Ben Dhia O."/>
            <person name="Mahjoubi M."/>
            <person name="Ouzari H.I."/>
            <person name="Cherif A."/>
        </authorList>
    </citation>
    <scope>NUCLEOTIDE SEQUENCE [LARGE SCALE GENOMIC DNA]</scope>
    <source>
        <strain evidence="2 3">N11</strain>
    </source>
</reference>
<evidence type="ECO:0000313" key="2">
    <source>
        <dbReference type="EMBL" id="RYJ13333.1"/>
    </source>
</evidence>
<feature type="transmembrane region" description="Helical" evidence="1">
    <location>
        <begin position="101"/>
        <end position="120"/>
    </location>
</feature>
<dbReference type="EMBL" id="RZHH01000002">
    <property type="protein sequence ID" value="RYJ13333.1"/>
    <property type="molecule type" value="Genomic_DNA"/>
</dbReference>
<name>A0A482THC8_9EURY</name>
<gene>
    <name evidence="2" type="ORF">ELS19_04720</name>
</gene>
<keyword evidence="1" id="KW-0812">Transmembrane</keyword>
<dbReference type="Proteomes" id="UP000294028">
    <property type="component" value="Unassembled WGS sequence"/>
</dbReference>
<proteinExistence type="predicted"/>
<protein>
    <submittedName>
        <fullName evidence="2">Aminoglycoside phosphotransferase</fullName>
    </submittedName>
</protein>
<dbReference type="AlphaFoldDB" id="A0A482THC8"/>
<sequence>MSMNQTEDDDSGRSSLAWLRFGFQVLFAGAAAVLFIGVGAAPGEWGLILGVTMAVFFVYWVFREEIEQHLTRPQEWAVFAFSGVTVVVAALIEGGELTDEILLALVALISVSGIFGYRAMKRR</sequence>
<dbReference type="GO" id="GO:0016740">
    <property type="term" value="F:transferase activity"/>
    <property type="evidence" value="ECO:0007669"/>
    <property type="project" value="UniProtKB-KW"/>
</dbReference>
<feature type="transmembrane region" description="Helical" evidence="1">
    <location>
        <begin position="45"/>
        <end position="62"/>
    </location>
</feature>
<evidence type="ECO:0000256" key="1">
    <source>
        <dbReference type="SAM" id="Phobius"/>
    </source>
</evidence>
<keyword evidence="2" id="KW-0808">Transferase</keyword>
<feature type="transmembrane region" description="Helical" evidence="1">
    <location>
        <begin position="21"/>
        <end position="39"/>
    </location>
</feature>
<keyword evidence="1" id="KW-1133">Transmembrane helix</keyword>